<keyword evidence="10" id="KW-1185">Reference proteome</keyword>
<comment type="subcellular location">
    <subcellularLocation>
        <location evidence="1">Cell membrane</location>
        <topology evidence="1">Multi-pass membrane protein</topology>
    </subcellularLocation>
</comment>
<dbReference type="PRINTS" id="PR00237">
    <property type="entry name" value="GPCRRHODOPSN"/>
</dbReference>
<feature type="transmembrane region" description="Helical" evidence="7">
    <location>
        <begin position="124"/>
        <end position="145"/>
    </location>
</feature>
<feature type="transmembrane region" description="Helical" evidence="7">
    <location>
        <begin position="43"/>
        <end position="66"/>
    </location>
</feature>
<keyword evidence="6" id="KW-0807">Transducer</keyword>
<proteinExistence type="inferred from homology"/>
<dbReference type="PROSITE" id="PS50262">
    <property type="entry name" value="G_PROTEIN_RECEP_F1_2"/>
    <property type="match status" value="1"/>
</dbReference>
<dbReference type="PANTHER" id="PTHR22750">
    <property type="entry name" value="G-PROTEIN COUPLED RECEPTOR"/>
    <property type="match status" value="1"/>
</dbReference>
<evidence type="ECO:0000256" key="2">
    <source>
        <dbReference type="ARBA" id="ARBA00022475"/>
    </source>
</evidence>
<keyword evidence="6" id="KW-0297">G-protein coupled receptor</keyword>
<evidence type="ECO:0000256" key="4">
    <source>
        <dbReference type="ARBA" id="ARBA00022989"/>
    </source>
</evidence>
<reference evidence="9 10" key="1">
    <citation type="submission" date="2022-05" db="EMBL/GenBank/DDBJ databases">
        <authorList>
            <consortium name="Genoscope - CEA"/>
            <person name="William W."/>
        </authorList>
    </citation>
    <scope>NUCLEOTIDE SEQUENCE [LARGE SCALE GENOMIC DNA]</scope>
</reference>
<comment type="similarity">
    <text evidence="6">Belongs to the G-protein coupled receptor 1 family.</text>
</comment>
<organism evidence="9 10">
    <name type="scientific">Porites lobata</name>
    <dbReference type="NCBI Taxonomy" id="104759"/>
    <lineage>
        <taxon>Eukaryota</taxon>
        <taxon>Metazoa</taxon>
        <taxon>Cnidaria</taxon>
        <taxon>Anthozoa</taxon>
        <taxon>Hexacorallia</taxon>
        <taxon>Scleractinia</taxon>
        <taxon>Fungiina</taxon>
        <taxon>Poritidae</taxon>
        <taxon>Porites</taxon>
    </lineage>
</organism>
<dbReference type="Gene3D" id="1.20.1070.10">
    <property type="entry name" value="Rhodopsin 7-helix transmembrane proteins"/>
    <property type="match status" value="1"/>
</dbReference>
<dbReference type="Pfam" id="PF00001">
    <property type="entry name" value="7tm_1"/>
    <property type="match status" value="2"/>
</dbReference>
<dbReference type="EMBL" id="CALNXK010000005">
    <property type="protein sequence ID" value="CAH3037350.1"/>
    <property type="molecule type" value="Genomic_DNA"/>
</dbReference>
<dbReference type="InterPro" id="IPR000276">
    <property type="entry name" value="GPCR_Rhodpsn"/>
</dbReference>
<evidence type="ECO:0000313" key="9">
    <source>
        <dbReference type="EMBL" id="CAH3037350.1"/>
    </source>
</evidence>
<evidence type="ECO:0000259" key="8">
    <source>
        <dbReference type="PROSITE" id="PS50262"/>
    </source>
</evidence>
<evidence type="ECO:0000256" key="7">
    <source>
        <dbReference type="SAM" id="Phobius"/>
    </source>
</evidence>
<evidence type="ECO:0000256" key="3">
    <source>
        <dbReference type="ARBA" id="ARBA00022692"/>
    </source>
</evidence>
<evidence type="ECO:0000256" key="6">
    <source>
        <dbReference type="RuleBase" id="RU000688"/>
    </source>
</evidence>
<gene>
    <name evidence="9" type="ORF">PLOB_00035542</name>
</gene>
<protein>
    <recommendedName>
        <fullName evidence="8">G-protein coupled receptors family 1 profile domain-containing protein</fullName>
    </recommendedName>
</protein>
<dbReference type="CDD" id="cd00637">
    <property type="entry name" value="7tm_classA_rhodopsin-like"/>
    <property type="match status" value="1"/>
</dbReference>
<feature type="domain" description="G-protein coupled receptors family 1 profile" evidence="8">
    <location>
        <begin position="23"/>
        <end position="267"/>
    </location>
</feature>
<dbReference type="InterPro" id="IPR017452">
    <property type="entry name" value="GPCR_Rhodpsn_7TM"/>
</dbReference>
<dbReference type="Proteomes" id="UP001159405">
    <property type="component" value="Unassembled WGS sequence"/>
</dbReference>
<sequence>MVVASLIINGIVNAFSSFFAITLNILTILALRKTPSLPKPMKVLLLSLAVSDLGVGLLVQPLFIALISMDMQQESSNFVLRIFHITGTFFSYASFFGITALSLDRFLAIHLHLRYQELVTHKRVAALVIAIWVTSTILALLVFFFQNITFIVLAVIVVFCFLSTTFYYINIFLAVQRHKNQMRSTKADAHQATADSENGKEHFTRLRKSAVGTFYVYLVFLACYTPDFCIIVADVINSGQRSTFVKHLAFFTLSLVFVNSSFNPLIYCWKMRNIRHAITVIIRNIRQCNK</sequence>
<feature type="transmembrane region" description="Helical" evidence="7">
    <location>
        <begin position="6"/>
        <end position="31"/>
    </location>
</feature>
<comment type="caution">
    <text evidence="9">The sequence shown here is derived from an EMBL/GenBank/DDBJ whole genome shotgun (WGS) entry which is preliminary data.</text>
</comment>
<keyword evidence="6" id="KW-0675">Receptor</keyword>
<keyword evidence="4 7" id="KW-1133">Transmembrane helix</keyword>
<feature type="transmembrane region" description="Helical" evidence="7">
    <location>
        <begin position="78"/>
        <end position="103"/>
    </location>
</feature>
<keyword evidence="2" id="KW-1003">Cell membrane</keyword>
<dbReference type="SUPFAM" id="SSF81321">
    <property type="entry name" value="Family A G protein-coupled receptor-like"/>
    <property type="match status" value="1"/>
</dbReference>
<feature type="transmembrane region" description="Helical" evidence="7">
    <location>
        <begin position="214"/>
        <end position="236"/>
    </location>
</feature>
<evidence type="ECO:0000256" key="1">
    <source>
        <dbReference type="ARBA" id="ARBA00004651"/>
    </source>
</evidence>
<keyword evidence="5 7" id="KW-0472">Membrane</keyword>
<name>A0ABN8MX95_9CNID</name>
<feature type="transmembrane region" description="Helical" evidence="7">
    <location>
        <begin position="248"/>
        <end position="269"/>
    </location>
</feature>
<keyword evidence="3 6" id="KW-0812">Transmembrane</keyword>
<accession>A0ABN8MX95</accession>
<evidence type="ECO:0000256" key="5">
    <source>
        <dbReference type="ARBA" id="ARBA00023136"/>
    </source>
</evidence>
<dbReference type="PROSITE" id="PS00237">
    <property type="entry name" value="G_PROTEIN_RECEP_F1_1"/>
    <property type="match status" value="1"/>
</dbReference>
<evidence type="ECO:0000313" key="10">
    <source>
        <dbReference type="Proteomes" id="UP001159405"/>
    </source>
</evidence>
<feature type="transmembrane region" description="Helical" evidence="7">
    <location>
        <begin position="151"/>
        <end position="175"/>
    </location>
</feature>
<dbReference type="SMART" id="SM01381">
    <property type="entry name" value="7TM_GPCR_Srsx"/>
    <property type="match status" value="1"/>
</dbReference>